<organism evidence="1">
    <name type="scientific">Dipodfec virus RodF1_12</name>
    <dbReference type="NCBI Taxonomy" id="2929289"/>
    <lineage>
        <taxon>Viruses</taxon>
        <taxon>Monodnaviria</taxon>
        <taxon>Sangervirae</taxon>
        <taxon>Phixviricota</taxon>
        <taxon>Malgrandaviricetes</taxon>
        <taxon>Petitvirales</taxon>
        <taxon>Microviridae</taxon>
    </lineage>
</organism>
<protein>
    <submittedName>
        <fullName evidence="1">Uncharacterized protein</fullName>
    </submittedName>
</protein>
<proteinExistence type="predicted"/>
<reference evidence="1" key="1">
    <citation type="submission" date="2022-02" db="EMBL/GenBank/DDBJ databases">
        <title>Towards deciphering the DNA virus diversity associated with rodent species in the families Cricetidae and Heteromyidae.</title>
        <authorList>
            <person name="Lund M."/>
            <person name="Larsen B.B."/>
            <person name="Gryseels S."/>
            <person name="Kraberger S."/>
            <person name="Rowsey D.M."/>
            <person name="Steger L."/>
            <person name="Yule K.M."/>
            <person name="Upham N.S."/>
            <person name="Worobey M."/>
            <person name="Van Doorslaer K."/>
            <person name="Varsani A."/>
        </authorList>
    </citation>
    <scope>NUCLEOTIDE SEQUENCE</scope>
    <source>
        <strain evidence="1">NeonRodF1_12</strain>
    </source>
</reference>
<accession>A0A976R8Y7</accession>
<sequence>MVSHDISINIDYSPYSDGYIFKVHSTLFPEDIRVFNDRFRLQECLKQLLFKNLPLCQKSQTEIGLPF</sequence>
<name>A0A976R8Y7_9VIRU</name>
<evidence type="ECO:0000313" key="1">
    <source>
        <dbReference type="EMBL" id="UPW42043.1"/>
    </source>
</evidence>
<dbReference type="EMBL" id="OM869714">
    <property type="protein sequence ID" value="UPW42043.1"/>
    <property type="molecule type" value="Genomic_DNA"/>
</dbReference>